<reference evidence="2" key="1">
    <citation type="submission" date="2023-10" db="EMBL/GenBank/DDBJ databases">
        <title>Genome assemblies of two species of porcelain crab, Petrolisthes cinctipes and Petrolisthes manimaculis (Anomura: Porcellanidae).</title>
        <authorList>
            <person name="Angst P."/>
        </authorList>
    </citation>
    <scope>NUCLEOTIDE SEQUENCE</scope>
    <source>
        <strain evidence="2">PB745_01</strain>
        <tissue evidence="2">Gill</tissue>
    </source>
</reference>
<evidence type="ECO:0000256" key="1">
    <source>
        <dbReference type="SAM" id="MobiDB-lite"/>
    </source>
</evidence>
<organism evidence="2 3">
    <name type="scientific">Petrolisthes cinctipes</name>
    <name type="common">Flat porcelain crab</name>
    <dbReference type="NCBI Taxonomy" id="88211"/>
    <lineage>
        <taxon>Eukaryota</taxon>
        <taxon>Metazoa</taxon>
        <taxon>Ecdysozoa</taxon>
        <taxon>Arthropoda</taxon>
        <taxon>Crustacea</taxon>
        <taxon>Multicrustacea</taxon>
        <taxon>Malacostraca</taxon>
        <taxon>Eumalacostraca</taxon>
        <taxon>Eucarida</taxon>
        <taxon>Decapoda</taxon>
        <taxon>Pleocyemata</taxon>
        <taxon>Anomura</taxon>
        <taxon>Galatheoidea</taxon>
        <taxon>Porcellanidae</taxon>
        <taxon>Petrolisthes</taxon>
    </lineage>
</organism>
<evidence type="ECO:0000313" key="2">
    <source>
        <dbReference type="EMBL" id="KAK3869481.1"/>
    </source>
</evidence>
<dbReference type="EMBL" id="JAWQEG010002829">
    <property type="protein sequence ID" value="KAK3869481.1"/>
    <property type="molecule type" value="Genomic_DNA"/>
</dbReference>
<protein>
    <submittedName>
        <fullName evidence="2">Uncharacterized protein</fullName>
    </submittedName>
</protein>
<dbReference type="Proteomes" id="UP001286313">
    <property type="component" value="Unassembled WGS sequence"/>
</dbReference>
<gene>
    <name evidence="2" type="ORF">Pcinc_025210</name>
</gene>
<feature type="compositionally biased region" description="Basic residues" evidence="1">
    <location>
        <begin position="65"/>
        <end position="75"/>
    </location>
</feature>
<dbReference type="AlphaFoldDB" id="A0AAE1K9S3"/>
<proteinExistence type="predicted"/>
<sequence length="125" mass="14079">MISPSGIPSNPPNIPPIPPPPPPYEDEDEEEEEEEEGREEIRALCPSSAPQERRKMPLDSLFHPSPHHHHPHSARVRPSPPTSTFLRPLTLTTDPAHVHNTEQNITLVRHCTLYKISTWTNPSLG</sequence>
<feature type="compositionally biased region" description="Acidic residues" evidence="1">
    <location>
        <begin position="24"/>
        <end position="38"/>
    </location>
</feature>
<accession>A0AAE1K9S3</accession>
<feature type="region of interest" description="Disordered" evidence="1">
    <location>
        <begin position="1"/>
        <end position="88"/>
    </location>
</feature>
<comment type="caution">
    <text evidence="2">The sequence shown here is derived from an EMBL/GenBank/DDBJ whole genome shotgun (WGS) entry which is preliminary data.</text>
</comment>
<feature type="compositionally biased region" description="Pro residues" evidence="1">
    <location>
        <begin position="9"/>
        <end position="23"/>
    </location>
</feature>
<name>A0AAE1K9S3_PETCI</name>
<evidence type="ECO:0000313" key="3">
    <source>
        <dbReference type="Proteomes" id="UP001286313"/>
    </source>
</evidence>
<keyword evidence="3" id="KW-1185">Reference proteome</keyword>